<dbReference type="RefSeq" id="WP_344686993.1">
    <property type="nucleotide sequence ID" value="NZ_BAABBH010000001.1"/>
</dbReference>
<evidence type="ECO:0000313" key="11">
    <source>
        <dbReference type="Proteomes" id="UP001634747"/>
    </source>
</evidence>
<evidence type="ECO:0000256" key="6">
    <source>
        <dbReference type="ARBA" id="ARBA00023136"/>
    </source>
</evidence>
<evidence type="ECO:0000259" key="8">
    <source>
        <dbReference type="Pfam" id="PF06762"/>
    </source>
</evidence>
<gene>
    <name evidence="10" type="ORF">ACK2TP_16070</name>
</gene>
<dbReference type="PANTHER" id="PTHR14463:SF10">
    <property type="entry name" value="LIPASE MATURATION FACTOR 1"/>
    <property type="match status" value="1"/>
</dbReference>
<evidence type="ECO:0000313" key="10">
    <source>
        <dbReference type="EMBL" id="MFN2977287.1"/>
    </source>
</evidence>
<dbReference type="InterPro" id="IPR057433">
    <property type="entry name" value="LMF1/2_C"/>
</dbReference>
<comment type="subcellular location">
    <subcellularLocation>
        <location evidence="1">Endoplasmic reticulum membrane</location>
        <topology evidence="1">Multi-pass membrane protein</topology>
    </subcellularLocation>
</comment>
<reference evidence="10 11" key="1">
    <citation type="submission" date="2024-12" db="EMBL/GenBank/DDBJ databases">
        <authorList>
            <person name="Lee Y."/>
        </authorList>
    </citation>
    <scope>NUCLEOTIDE SEQUENCE [LARGE SCALE GENOMIC DNA]</scope>
    <source>
        <strain evidence="10 11">03SUJ4</strain>
    </source>
</reference>
<keyword evidence="3 7" id="KW-0812">Transmembrane</keyword>
<protein>
    <submittedName>
        <fullName evidence="10">Lipase maturation factor family protein</fullName>
    </submittedName>
</protein>
<evidence type="ECO:0000256" key="2">
    <source>
        <dbReference type="ARBA" id="ARBA00005512"/>
    </source>
</evidence>
<dbReference type="Pfam" id="PF25179">
    <property type="entry name" value="LMF1_C"/>
    <property type="match status" value="1"/>
</dbReference>
<feature type="transmembrane region" description="Helical" evidence="7">
    <location>
        <begin position="214"/>
        <end position="234"/>
    </location>
</feature>
<dbReference type="InterPro" id="IPR009613">
    <property type="entry name" value="LMF"/>
</dbReference>
<evidence type="ECO:0000256" key="3">
    <source>
        <dbReference type="ARBA" id="ARBA00022692"/>
    </source>
</evidence>
<feature type="domain" description="Lipase maturation factor 1/2 N-terminal" evidence="8">
    <location>
        <begin position="124"/>
        <end position="282"/>
    </location>
</feature>
<dbReference type="Pfam" id="PF06762">
    <property type="entry name" value="LMF1"/>
    <property type="match status" value="1"/>
</dbReference>
<accession>A0ABW9KQB0</accession>
<keyword evidence="6 7" id="KW-0472">Membrane</keyword>
<feature type="domain" description="Lipase maturation factor 1/2 C-terminal" evidence="9">
    <location>
        <begin position="367"/>
        <end position="503"/>
    </location>
</feature>
<evidence type="ECO:0000256" key="4">
    <source>
        <dbReference type="ARBA" id="ARBA00022824"/>
    </source>
</evidence>
<evidence type="ECO:0000256" key="5">
    <source>
        <dbReference type="ARBA" id="ARBA00022989"/>
    </source>
</evidence>
<feature type="transmembrane region" description="Helical" evidence="7">
    <location>
        <begin position="78"/>
        <end position="96"/>
    </location>
</feature>
<dbReference type="Proteomes" id="UP001634747">
    <property type="component" value="Unassembled WGS sequence"/>
</dbReference>
<dbReference type="EMBL" id="JBJYXY010000001">
    <property type="protein sequence ID" value="MFN2977287.1"/>
    <property type="molecule type" value="Genomic_DNA"/>
</dbReference>
<comment type="similarity">
    <text evidence="2">Belongs to the lipase maturation factor family.</text>
</comment>
<evidence type="ECO:0000259" key="9">
    <source>
        <dbReference type="Pfam" id="PF25179"/>
    </source>
</evidence>
<dbReference type="InterPro" id="IPR057434">
    <property type="entry name" value="LMF1/2_N"/>
</dbReference>
<proteinExistence type="inferred from homology"/>
<feature type="transmembrane region" description="Helical" evidence="7">
    <location>
        <begin position="103"/>
        <end position="122"/>
    </location>
</feature>
<sequence>MFDREQGVGDRLIARWLFLRALGVIYFAAFLALVFQARGLIGTAGILPAQAYLQSLHGAGVLRFWYAPSLLWISSGNGMLMALIWLGLAASLLLVCNVAPRSMLLVCFVCFLSFVGVSQDFGAYQSDGMLLEAGLLSLFVAPSGLLPGLGARSLPSRAAVFLLLWEWFRIYFESGVVKIQSGDPTWRNLTAMYEYYQNGPLPTWVGWYLQHLPHWFHIGTAGLTLVMEFALVWMAFLPRPFRIACFVIVTVWQAGVIATANYAFLNYLVLVLAVFLLDDALLRRWVPARFRTGLPSAESDARLRDESATQQSHQAHPLGLRRGAAVLGTAVVLTWVGYNTTAQLIRMLLPDVPLPQAPIAALEPFRVANSYGLFANMTPHRYEIEFQGSNDGTTWQSYEFRFKPQEVNARPPIYAPYQPRFDWNLWFASLSTWQQEPIVPLTEERLLDGDRDVLSLFRSSPFSPRQPPRYVRAVIWQYWFSTPVQKRLTDVWWTRALLGTYAPTITKTQGGRYAAVDAPTWTGAVEDRPVP</sequence>
<feature type="transmembrane region" description="Helical" evidence="7">
    <location>
        <begin position="128"/>
        <end position="147"/>
    </location>
</feature>
<keyword evidence="5 7" id="KW-1133">Transmembrane helix</keyword>
<organism evidence="10 11">
    <name type="scientific">Terriglobus aquaticus</name>
    <dbReference type="NCBI Taxonomy" id="940139"/>
    <lineage>
        <taxon>Bacteria</taxon>
        <taxon>Pseudomonadati</taxon>
        <taxon>Acidobacteriota</taxon>
        <taxon>Terriglobia</taxon>
        <taxon>Terriglobales</taxon>
        <taxon>Acidobacteriaceae</taxon>
        <taxon>Terriglobus</taxon>
    </lineage>
</organism>
<evidence type="ECO:0000256" key="7">
    <source>
        <dbReference type="SAM" id="Phobius"/>
    </source>
</evidence>
<name>A0ABW9KQB0_9BACT</name>
<dbReference type="PANTHER" id="PTHR14463">
    <property type="entry name" value="LIPASE MATURATION FACTOR"/>
    <property type="match status" value="1"/>
</dbReference>
<keyword evidence="11" id="KW-1185">Reference proteome</keyword>
<comment type="caution">
    <text evidence="10">The sequence shown here is derived from an EMBL/GenBank/DDBJ whole genome shotgun (WGS) entry which is preliminary data.</text>
</comment>
<evidence type="ECO:0000256" key="1">
    <source>
        <dbReference type="ARBA" id="ARBA00004477"/>
    </source>
</evidence>
<feature type="transmembrane region" description="Helical" evidence="7">
    <location>
        <begin position="12"/>
        <end position="35"/>
    </location>
</feature>
<keyword evidence="4" id="KW-0256">Endoplasmic reticulum</keyword>